<gene>
    <name evidence="5" type="primary">LOC106152479</name>
</gene>
<dbReference type="Proteomes" id="UP000085678">
    <property type="component" value="Unplaced"/>
</dbReference>
<dbReference type="OrthoDB" id="1933717at2759"/>
<organism evidence="4 5">
    <name type="scientific">Lingula anatina</name>
    <name type="common">Brachiopod</name>
    <name type="synonym">Lingula unguis</name>
    <dbReference type="NCBI Taxonomy" id="7574"/>
    <lineage>
        <taxon>Eukaryota</taxon>
        <taxon>Metazoa</taxon>
        <taxon>Spiralia</taxon>
        <taxon>Lophotrochozoa</taxon>
        <taxon>Brachiopoda</taxon>
        <taxon>Linguliformea</taxon>
        <taxon>Lingulata</taxon>
        <taxon>Lingulida</taxon>
        <taxon>Linguloidea</taxon>
        <taxon>Lingulidae</taxon>
        <taxon>Lingula</taxon>
    </lineage>
</organism>
<dbReference type="InterPro" id="IPR002347">
    <property type="entry name" value="SDR_fam"/>
</dbReference>
<dbReference type="AlphaFoldDB" id="A0A1S3H5Z0"/>
<dbReference type="InterPro" id="IPR020904">
    <property type="entry name" value="Sc_DH/Rdtase_CS"/>
</dbReference>
<accession>A0A1S3H5Z0</accession>
<evidence type="ECO:0000256" key="2">
    <source>
        <dbReference type="ARBA" id="ARBA00023002"/>
    </source>
</evidence>
<evidence type="ECO:0000313" key="4">
    <source>
        <dbReference type="Proteomes" id="UP000085678"/>
    </source>
</evidence>
<dbReference type="FunFam" id="3.40.50.720:FF:000047">
    <property type="entry name" value="NADP-dependent L-serine/L-allo-threonine dehydrogenase"/>
    <property type="match status" value="1"/>
</dbReference>
<proteinExistence type="inferred from homology"/>
<dbReference type="PANTHER" id="PTHR43115:SF4">
    <property type="entry name" value="DEHYDROGENASE_REDUCTASE SDR FAMILY MEMBER 11"/>
    <property type="match status" value="1"/>
</dbReference>
<dbReference type="PROSITE" id="PS00061">
    <property type="entry name" value="ADH_SHORT"/>
    <property type="match status" value="1"/>
</dbReference>
<reference evidence="5" key="2">
    <citation type="submission" date="2025-08" db="UniProtKB">
        <authorList>
            <consortium name="RefSeq"/>
        </authorList>
    </citation>
    <scope>IDENTIFICATION</scope>
</reference>
<dbReference type="PRINTS" id="PR00080">
    <property type="entry name" value="SDRFAMILY"/>
</dbReference>
<dbReference type="RefSeq" id="XP_013381540.1">
    <property type="nucleotide sequence ID" value="XM_013526086.1"/>
</dbReference>
<dbReference type="KEGG" id="lak:106152479"/>
<dbReference type="InterPro" id="IPR036291">
    <property type="entry name" value="NAD(P)-bd_dom_sf"/>
</dbReference>
<protein>
    <submittedName>
        <fullName evidence="5">Dehydrogenase/reductase SDR family member 11</fullName>
    </submittedName>
</protein>
<dbReference type="InParanoid" id="A0A1S3H5Z0"/>
<dbReference type="Gene3D" id="3.40.50.720">
    <property type="entry name" value="NAD(P)-binding Rossmann-like Domain"/>
    <property type="match status" value="1"/>
</dbReference>
<comment type="similarity">
    <text evidence="1 3">Belongs to the short-chain dehydrogenases/reductases (SDR) family.</text>
</comment>
<evidence type="ECO:0000256" key="3">
    <source>
        <dbReference type="RuleBase" id="RU000363"/>
    </source>
</evidence>
<sequence length="249" mass="26802">MERWTGRVALVTGASLGIGAAICRALVKNGMVVVGCARHLDALQKLAKELEEEKGKFIPIKCDLTITDEIDSMFRAIKEEVGGVDVCVNNAGVNLASPLLTGEREDFKTVLDLNVFAVTIVTQLAIKSMRERNVDDGHIINIGSVSCRQVREGTLSHFYAGSKFALQALTEGLRHELRNANTRIRTTIISPSLTDTPLARGLKDHGLPPFTATVSLRAEDVADALIYALGAPPNVNVREICLAGVSAPM</sequence>
<reference evidence="5" key="1">
    <citation type="journal article" date="2015" name="Nat. Commun.">
        <title>The Lingula genome provides insights into brachiopod evolution and the origin of phosphate biomineralization.</title>
        <authorList>
            <person name="Luo Y.J."/>
            <person name="Takeuchi T."/>
            <person name="Koyanagi R."/>
            <person name="Yamada L."/>
            <person name="Kanda M."/>
            <person name="Khalturina M."/>
            <person name="Fujie M."/>
            <person name="Yamasaki S.I."/>
            <person name="Endo K."/>
            <person name="Satoh N."/>
        </authorList>
    </citation>
    <scope>NUCLEOTIDE SEQUENCE</scope>
</reference>
<name>A0A1S3H5Z0_LINAN</name>
<dbReference type="SUPFAM" id="SSF51735">
    <property type="entry name" value="NAD(P)-binding Rossmann-fold domains"/>
    <property type="match status" value="1"/>
</dbReference>
<dbReference type="PRINTS" id="PR00081">
    <property type="entry name" value="GDHRDH"/>
</dbReference>
<dbReference type="PANTHER" id="PTHR43115">
    <property type="entry name" value="DEHYDROGENASE/REDUCTASE SDR FAMILY MEMBER 11"/>
    <property type="match status" value="1"/>
</dbReference>
<dbReference type="Pfam" id="PF00106">
    <property type="entry name" value="adh_short"/>
    <property type="match status" value="1"/>
</dbReference>
<dbReference type="FunCoup" id="A0A1S3H5Z0">
    <property type="interactions" value="322"/>
</dbReference>
<evidence type="ECO:0000313" key="5">
    <source>
        <dbReference type="RefSeq" id="XP_013381540.1"/>
    </source>
</evidence>
<evidence type="ECO:0000256" key="1">
    <source>
        <dbReference type="ARBA" id="ARBA00006484"/>
    </source>
</evidence>
<dbReference type="GO" id="GO:0016616">
    <property type="term" value="F:oxidoreductase activity, acting on the CH-OH group of donors, NAD or NADP as acceptor"/>
    <property type="evidence" value="ECO:0007669"/>
    <property type="project" value="UniProtKB-ARBA"/>
</dbReference>
<dbReference type="GeneID" id="106152479"/>
<keyword evidence="2" id="KW-0560">Oxidoreductase</keyword>
<keyword evidence="4" id="KW-1185">Reference proteome</keyword>